<dbReference type="Proteomes" id="UP000481043">
    <property type="component" value="Unassembled WGS sequence"/>
</dbReference>
<accession>A0A6M0Q4U1</accession>
<protein>
    <submittedName>
        <fullName evidence="2">Uncharacterized protein</fullName>
    </submittedName>
</protein>
<dbReference type="Pfam" id="PF19893">
    <property type="entry name" value="DUF6366"/>
    <property type="match status" value="1"/>
</dbReference>
<keyword evidence="1" id="KW-1133">Transmembrane helix</keyword>
<dbReference type="EMBL" id="JAAIWM010000002">
    <property type="protein sequence ID" value="NEY71395.1"/>
    <property type="molecule type" value="Genomic_DNA"/>
</dbReference>
<reference evidence="2 3" key="1">
    <citation type="submission" date="2020-02" db="EMBL/GenBank/DDBJ databases">
        <title>Bacillus aquiflavi sp. nov., isolated from yellow water of strong flavor Chinese baijiu in Yibin region of China.</title>
        <authorList>
            <person name="Xie J."/>
        </authorList>
    </citation>
    <scope>NUCLEOTIDE SEQUENCE [LARGE SCALE GENOMIC DNA]</scope>
    <source>
        <strain evidence="2 3">SA4</strain>
    </source>
</reference>
<keyword evidence="1" id="KW-0812">Transmembrane</keyword>
<comment type="caution">
    <text evidence="2">The sequence shown here is derived from an EMBL/GenBank/DDBJ whole genome shotgun (WGS) entry which is preliminary data.</text>
</comment>
<proteinExistence type="predicted"/>
<evidence type="ECO:0000256" key="1">
    <source>
        <dbReference type="SAM" id="Phobius"/>
    </source>
</evidence>
<sequence length="64" mass="7163">MSRDNEEKMRRKELENNPMGAFSDAVNRSMVGEPLALVKGSCLTKIFTIVLIILGFIILSQCSF</sequence>
<evidence type="ECO:0000313" key="3">
    <source>
        <dbReference type="Proteomes" id="UP000481043"/>
    </source>
</evidence>
<organism evidence="2 3">
    <name type="scientific">Bacillus mesophilus</name>
    <dbReference type="NCBI Taxonomy" id="1808955"/>
    <lineage>
        <taxon>Bacteria</taxon>
        <taxon>Bacillati</taxon>
        <taxon>Bacillota</taxon>
        <taxon>Bacilli</taxon>
        <taxon>Bacillales</taxon>
        <taxon>Bacillaceae</taxon>
        <taxon>Bacillus</taxon>
    </lineage>
</organism>
<name>A0A6M0Q4U1_9BACI</name>
<keyword evidence="1" id="KW-0472">Membrane</keyword>
<keyword evidence="3" id="KW-1185">Reference proteome</keyword>
<feature type="transmembrane region" description="Helical" evidence="1">
    <location>
        <begin position="36"/>
        <end position="59"/>
    </location>
</feature>
<dbReference type="RefSeq" id="WP_163178854.1">
    <property type="nucleotide sequence ID" value="NZ_JAAIWM010000002.1"/>
</dbReference>
<evidence type="ECO:0000313" key="2">
    <source>
        <dbReference type="EMBL" id="NEY71395.1"/>
    </source>
</evidence>
<dbReference type="AlphaFoldDB" id="A0A6M0Q4U1"/>
<gene>
    <name evidence="2" type="ORF">G4D63_06515</name>
</gene>
<dbReference type="InterPro" id="IPR045946">
    <property type="entry name" value="DUF6366"/>
</dbReference>